<dbReference type="AlphaFoldDB" id="A0A0D4BYV6"/>
<dbReference type="PANTHER" id="PTHR36503">
    <property type="entry name" value="BLR2520 PROTEIN"/>
    <property type="match status" value="1"/>
</dbReference>
<evidence type="ECO:0000259" key="1">
    <source>
        <dbReference type="PROSITE" id="PS51819"/>
    </source>
</evidence>
<dbReference type="SUPFAM" id="SSF54593">
    <property type="entry name" value="Glyoxalase/Bleomycin resistance protein/Dihydroxybiphenyl dioxygenase"/>
    <property type="match status" value="1"/>
</dbReference>
<sequence>MDQRITFITLAVADMPATKKFYLDALGWQSSYQDETVLMLQVAPGVVLSFWEAQEFEAEAGPVSLKNAPITIAHNCRSAEAVDAVLQTAIDAGATLLTPGTPREWGGYSGYFSDPNGYRWEIAWNPTPMGEQLLDEVGVE</sequence>
<dbReference type="HOGENOM" id="CLU_046006_18_0_11"/>
<reference evidence="2 3" key="1">
    <citation type="journal article" date="2015" name="Genome Announc.">
        <title>Complete Genome Sequencing of Protease-Producing Novel Arthrobacter sp. Strain IHBB 11108 Using PacBio Single-Molecule Real-Time Sequencing Technology.</title>
        <authorList>
            <person name="Kiran S."/>
            <person name="Swarnkar M.K."/>
            <person name="Pal M."/>
            <person name="Thakur R."/>
            <person name="Tewari R."/>
            <person name="Singh A.K."/>
            <person name="Gulati A."/>
        </authorList>
    </citation>
    <scope>NUCLEOTIDE SEQUENCE [LARGE SCALE GENOMIC DNA]</scope>
    <source>
        <strain evidence="2 3">IHBB 11108</strain>
    </source>
</reference>
<dbReference type="PROSITE" id="PS51819">
    <property type="entry name" value="VOC"/>
    <property type="match status" value="1"/>
</dbReference>
<keyword evidence="3" id="KW-1185">Reference proteome</keyword>
<dbReference type="KEGG" id="ari:UM93_09025"/>
<dbReference type="PANTHER" id="PTHR36503:SF1">
    <property type="entry name" value="BLR2520 PROTEIN"/>
    <property type="match status" value="1"/>
</dbReference>
<dbReference type="Pfam" id="PF00903">
    <property type="entry name" value="Glyoxalase"/>
    <property type="match status" value="1"/>
</dbReference>
<dbReference type="Proteomes" id="UP000061839">
    <property type="component" value="Chromosome"/>
</dbReference>
<name>A0A0D4BYV6_9MICC</name>
<dbReference type="InterPro" id="IPR004360">
    <property type="entry name" value="Glyas_Fos-R_dOase_dom"/>
</dbReference>
<dbReference type="RefSeq" id="WP_045075110.1">
    <property type="nucleotide sequence ID" value="NZ_CP011005.1"/>
</dbReference>
<dbReference type="Gene3D" id="3.10.180.10">
    <property type="entry name" value="2,3-Dihydroxybiphenyl 1,2-Dioxygenase, domain 1"/>
    <property type="match status" value="1"/>
</dbReference>
<dbReference type="OrthoDB" id="9798430at2"/>
<gene>
    <name evidence="2" type="ORF">UM93_09025</name>
</gene>
<feature type="domain" description="VOC" evidence="1">
    <location>
        <begin position="4"/>
        <end position="125"/>
    </location>
</feature>
<accession>A0A0D4BYV6</accession>
<protein>
    <submittedName>
        <fullName evidence="2">Glyoxalase</fullName>
    </submittedName>
</protein>
<evidence type="ECO:0000313" key="3">
    <source>
        <dbReference type="Proteomes" id="UP000061839"/>
    </source>
</evidence>
<proteinExistence type="predicted"/>
<dbReference type="InterPro" id="IPR029068">
    <property type="entry name" value="Glyas_Bleomycin-R_OHBP_Dase"/>
</dbReference>
<dbReference type="InterPro" id="IPR037523">
    <property type="entry name" value="VOC_core"/>
</dbReference>
<evidence type="ECO:0000313" key="2">
    <source>
        <dbReference type="EMBL" id="AJT41617.1"/>
    </source>
</evidence>
<organism evidence="2 3">
    <name type="scientific">Psychromicrobium lacuslunae</name>
    <dbReference type="NCBI Taxonomy" id="1618207"/>
    <lineage>
        <taxon>Bacteria</taxon>
        <taxon>Bacillati</taxon>
        <taxon>Actinomycetota</taxon>
        <taxon>Actinomycetes</taxon>
        <taxon>Micrococcales</taxon>
        <taxon>Micrococcaceae</taxon>
        <taxon>Psychromicrobium</taxon>
    </lineage>
</organism>
<dbReference type="EMBL" id="CP011005">
    <property type="protein sequence ID" value="AJT41617.1"/>
    <property type="molecule type" value="Genomic_DNA"/>
</dbReference>